<keyword evidence="1" id="KW-0028">Amino-acid biosynthesis</keyword>
<evidence type="ECO:0000313" key="6">
    <source>
        <dbReference type="Proteomes" id="UP000006671"/>
    </source>
</evidence>
<gene>
    <name evidence="5" type="ORF">NAEGRDRAFT_62845</name>
</gene>
<evidence type="ECO:0000256" key="1">
    <source>
        <dbReference type="ARBA" id="ARBA00022605"/>
    </source>
</evidence>
<dbReference type="KEGG" id="ngr:NAEGRDRAFT_62845"/>
<dbReference type="SUPFAM" id="SSF52402">
    <property type="entry name" value="Adenine nucleotide alpha hydrolases-like"/>
    <property type="match status" value="1"/>
</dbReference>
<dbReference type="InterPro" id="IPR051857">
    <property type="entry name" value="Asn_synthetase_domain"/>
</dbReference>
<dbReference type="STRING" id="5762.D2V216"/>
<sequence>MCGIGFYDSQCILSSSSLELLNNNNLIHSDDEDEDRVGNNDELNNKSNSSLSLSNSNDDNNDENWNEIENKIGKRSLVYYYSNGKLIISSNSIPGMEFKSIPPFIFQLKNNQLKKYEYKSNFINKERILFKELQDLHSEEYKNVLNDFYRIFSDSISKRINFLQRPKLTNLENTKNGSENNLNDIENEANYAILFSGGIDSLVLASLSHLNSLNNLNEKITLLNVSFGNSLEQVSKGHDRIQSIQAFKMLNDKYGNRFNLVLIDVLKAQVEEYANTIKQLIYPNNTVLDYTIGCVLWFASRGRGYLYGSDTSQLVQSQSRVLLCGVGSDELLGGYRRYLKRFKDEGWEDCGIEIWEGMIELLHHMEESVDIHSWMRI</sequence>
<dbReference type="InterPro" id="IPR001962">
    <property type="entry name" value="Asn_synthase"/>
</dbReference>
<dbReference type="GO" id="GO:0004066">
    <property type="term" value="F:asparagine synthase (glutamine-hydrolyzing) activity"/>
    <property type="evidence" value="ECO:0007669"/>
    <property type="project" value="InterPro"/>
</dbReference>
<dbReference type="Proteomes" id="UP000006671">
    <property type="component" value="Unassembled WGS sequence"/>
</dbReference>
<evidence type="ECO:0000256" key="3">
    <source>
        <dbReference type="ARBA" id="ARBA00022962"/>
    </source>
</evidence>
<dbReference type="OrthoDB" id="10252281at2759"/>
<dbReference type="CDD" id="cd01991">
    <property type="entry name" value="Asn_synthase_B_C"/>
    <property type="match status" value="1"/>
</dbReference>
<dbReference type="GeneID" id="8862345"/>
<dbReference type="PANTHER" id="PTHR45937:SF1">
    <property type="entry name" value="ASPARAGINE SYNTHETASE DOMAIN-CONTAINING PROTEIN 1"/>
    <property type="match status" value="1"/>
</dbReference>
<dbReference type="RefSeq" id="XP_002681568.1">
    <property type="nucleotide sequence ID" value="XM_002681522.1"/>
</dbReference>
<proteinExistence type="predicted"/>
<dbReference type="FunCoup" id="D2V216">
    <property type="interactions" value="305"/>
</dbReference>
<dbReference type="AlphaFoldDB" id="D2V216"/>
<reference evidence="5 6" key="1">
    <citation type="journal article" date="2010" name="Cell">
        <title>The genome of Naegleria gruberi illuminates early eukaryotic versatility.</title>
        <authorList>
            <person name="Fritz-Laylin L.K."/>
            <person name="Prochnik S.E."/>
            <person name="Ginger M.L."/>
            <person name="Dacks J.B."/>
            <person name="Carpenter M.L."/>
            <person name="Field M.C."/>
            <person name="Kuo A."/>
            <person name="Paredez A."/>
            <person name="Chapman J."/>
            <person name="Pham J."/>
            <person name="Shu S."/>
            <person name="Neupane R."/>
            <person name="Cipriano M."/>
            <person name="Mancuso J."/>
            <person name="Tu H."/>
            <person name="Salamov A."/>
            <person name="Lindquist E."/>
            <person name="Shapiro H."/>
            <person name="Lucas S."/>
            <person name="Grigoriev I.V."/>
            <person name="Cande W.Z."/>
            <person name="Fulton C."/>
            <person name="Rokhsar D.S."/>
            <person name="Dawson S.C."/>
        </authorList>
    </citation>
    <scope>NUCLEOTIDE SEQUENCE [LARGE SCALE GENOMIC DNA]</scope>
    <source>
        <strain evidence="5 6">NEG-M</strain>
    </source>
</reference>
<name>D2V216_NAEGR</name>
<evidence type="ECO:0000256" key="2">
    <source>
        <dbReference type="ARBA" id="ARBA00022888"/>
    </source>
</evidence>
<keyword evidence="3" id="KW-0315">Glutamine amidotransferase</keyword>
<dbReference type="EMBL" id="GG738849">
    <property type="protein sequence ID" value="EFC48824.1"/>
    <property type="molecule type" value="Genomic_DNA"/>
</dbReference>
<dbReference type="eggNOG" id="KOG0573">
    <property type="taxonomic scope" value="Eukaryota"/>
</dbReference>
<evidence type="ECO:0000313" key="5">
    <source>
        <dbReference type="EMBL" id="EFC48824.1"/>
    </source>
</evidence>
<protein>
    <submittedName>
        <fullName evidence="5">Predicted protein</fullName>
    </submittedName>
</protein>
<dbReference type="Gene3D" id="3.40.50.620">
    <property type="entry name" value="HUPs"/>
    <property type="match status" value="1"/>
</dbReference>
<evidence type="ECO:0000256" key="4">
    <source>
        <dbReference type="SAM" id="MobiDB-lite"/>
    </source>
</evidence>
<dbReference type="InParanoid" id="D2V216"/>
<keyword evidence="2" id="KW-0061">Asparagine biosynthesis</keyword>
<feature type="region of interest" description="Disordered" evidence="4">
    <location>
        <begin position="29"/>
        <end position="62"/>
    </location>
</feature>
<organism evidence="6">
    <name type="scientific">Naegleria gruberi</name>
    <name type="common">Amoeba</name>
    <dbReference type="NCBI Taxonomy" id="5762"/>
    <lineage>
        <taxon>Eukaryota</taxon>
        <taxon>Discoba</taxon>
        <taxon>Heterolobosea</taxon>
        <taxon>Tetramitia</taxon>
        <taxon>Eutetramitia</taxon>
        <taxon>Vahlkampfiidae</taxon>
        <taxon>Naegleria</taxon>
    </lineage>
</organism>
<feature type="compositionally biased region" description="Low complexity" evidence="4">
    <location>
        <begin position="40"/>
        <end position="58"/>
    </location>
</feature>
<accession>D2V216</accession>
<dbReference type="PANTHER" id="PTHR45937">
    <property type="entry name" value="ASPARAGINE SYNTHETASE DOMAIN-CONTAINING PROTEIN 1"/>
    <property type="match status" value="1"/>
</dbReference>
<dbReference type="VEuPathDB" id="AmoebaDB:NAEGRDRAFT_62845"/>
<keyword evidence="6" id="KW-1185">Reference proteome</keyword>
<dbReference type="GO" id="GO:0006529">
    <property type="term" value="P:asparagine biosynthetic process"/>
    <property type="evidence" value="ECO:0007669"/>
    <property type="project" value="UniProtKB-KW"/>
</dbReference>
<dbReference type="InterPro" id="IPR014729">
    <property type="entry name" value="Rossmann-like_a/b/a_fold"/>
</dbReference>